<dbReference type="Gene3D" id="3.30.428.10">
    <property type="entry name" value="HIT-like"/>
    <property type="match status" value="1"/>
</dbReference>
<proteinExistence type="predicted"/>
<dbReference type="EMBL" id="JPMD01000050">
    <property type="protein sequence ID" value="KEZ84969.1"/>
    <property type="molecule type" value="Genomic_DNA"/>
</dbReference>
<evidence type="ECO:0000313" key="2">
    <source>
        <dbReference type="Proteomes" id="UP000028542"/>
    </source>
</evidence>
<keyword evidence="2" id="KW-1185">Reference proteome</keyword>
<name>A0A084J7N5_9CLOT</name>
<dbReference type="InterPro" id="IPR036265">
    <property type="entry name" value="HIT-like_sf"/>
</dbReference>
<dbReference type="eggNOG" id="COG0537">
    <property type="taxonomic scope" value="Bacteria"/>
</dbReference>
<evidence type="ECO:0000313" key="1">
    <source>
        <dbReference type="EMBL" id="KEZ84969.1"/>
    </source>
</evidence>
<dbReference type="Proteomes" id="UP000028542">
    <property type="component" value="Unassembled WGS sequence"/>
</dbReference>
<accession>A0A084J7N5</accession>
<dbReference type="SUPFAM" id="SSF54197">
    <property type="entry name" value="HIT-like"/>
    <property type="match status" value="1"/>
</dbReference>
<gene>
    <name evidence="1" type="ORF">IO99_17370</name>
</gene>
<protein>
    <submittedName>
        <fullName evidence="1">HIT family hydrolase</fullName>
    </submittedName>
</protein>
<dbReference type="GO" id="GO:0016787">
    <property type="term" value="F:hydrolase activity"/>
    <property type="evidence" value="ECO:0007669"/>
    <property type="project" value="UniProtKB-KW"/>
</dbReference>
<keyword evidence="1" id="KW-0378">Hydrolase</keyword>
<comment type="caution">
    <text evidence="1">The sequence shown here is derived from an EMBL/GenBank/DDBJ whole genome shotgun (WGS) entry which is preliminary data.</text>
</comment>
<dbReference type="RefSeq" id="WP_035135443.1">
    <property type="nucleotide sequence ID" value="NZ_JPMD01000050.1"/>
</dbReference>
<organism evidence="1 2">
    <name type="scientific">Clostridium sulfidigenes</name>
    <dbReference type="NCBI Taxonomy" id="318464"/>
    <lineage>
        <taxon>Bacteria</taxon>
        <taxon>Bacillati</taxon>
        <taxon>Bacillota</taxon>
        <taxon>Clostridia</taxon>
        <taxon>Eubacteriales</taxon>
        <taxon>Clostridiaceae</taxon>
        <taxon>Clostridium</taxon>
    </lineage>
</organism>
<reference evidence="1 2" key="1">
    <citation type="submission" date="2014-07" db="EMBL/GenBank/DDBJ databases">
        <title>Draft genome of Clostridium sulfidigenes 113A isolated from sediments associated with methane hydrate from Krishna Godavari basin.</title>
        <authorList>
            <person name="Honkalas V.S."/>
            <person name="Dabir A.P."/>
            <person name="Arora P."/>
            <person name="Dhakephalkar P.K."/>
        </authorList>
    </citation>
    <scope>NUCLEOTIDE SEQUENCE [LARGE SCALE GENOMIC DNA]</scope>
    <source>
        <strain evidence="1 2">113A</strain>
    </source>
</reference>
<sequence>MGFKDFMNNQWTDQCMGCSIGKNDMVPPGGIIYDTKNFVLHQDPDVPLSGFLIAASKKHVRSIAELTLEESTELFDLVYKARVEMKNICDINEVTIIQEERSGHLHLWLLPRYQWMNDKFGNSLSNIREIMSHIKENLKTENNLEEVLLVAEKLKQDFTK</sequence>
<dbReference type="STRING" id="318464.IO99_17370"/>
<dbReference type="AlphaFoldDB" id="A0A084J7N5"/>